<dbReference type="Proteomes" id="UP000736787">
    <property type="component" value="Unassembled WGS sequence"/>
</dbReference>
<evidence type="ECO:0000313" key="4">
    <source>
        <dbReference type="Proteomes" id="UP000760860"/>
    </source>
</evidence>
<proteinExistence type="predicted"/>
<evidence type="ECO:0000313" key="2">
    <source>
        <dbReference type="EMBL" id="KAG2902992.1"/>
    </source>
</evidence>
<dbReference type="EMBL" id="RCMV01001314">
    <property type="protein sequence ID" value="KAG3209191.1"/>
    <property type="molecule type" value="Genomic_DNA"/>
</dbReference>
<dbReference type="Proteomes" id="UP000760860">
    <property type="component" value="Unassembled WGS sequence"/>
</dbReference>
<reference evidence="3" key="1">
    <citation type="submission" date="2018-05" db="EMBL/GenBank/DDBJ databases">
        <title>Effector identification in a new, highly contiguous assembly of the strawberry crown rot pathogen Phytophthora cactorum.</title>
        <authorList>
            <person name="Armitage A.D."/>
            <person name="Nellist C.F."/>
            <person name="Bates H."/>
            <person name="Vickerstaff R.J."/>
            <person name="Harrison R.J."/>
        </authorList>
    </citation>
    <scope>NUCLEOTIDE SEQUENCE</scope>
    <source>
        <strain evidence="2">4040</strain>
        <strain evidence="3">P421</strain>
    </source>
</reference>
<organism evidence="3 4">
    <name type="scientific">Phytophthora cactorum</name>
    <dbReference type="NCBI Taxonomy" id="29920"/>
    <lineage>
        <taxon>Eukaryota</taxon>
        <taxon>Sar</taxon>
        <taxon>Stramenopiles</taxon>
        <taxon>Oomycota</taxon>
        <taxon>Peronosporomycetes</taxon>
        <taxon>Peronosporales</taxon>
        <taxon>Peronosporaceae</taxon>
        <taxon>Phytophthora</taxon>
    </lineage>
</organism>
<comment type="caution">
    <text evidence="3">The sequence shown here is derived from an EMBL/GenBank/DDBJ whole genome shotgun (WGS) entry which is preliminary data.</text>
</comment>
<dbReference type="EMBL" id="RCMK01001069">
    <property type="protein sequence ID" value="KAG2902992.1"/>
    <property type="molecule type" value="Genomic_DNA"/>
</dbReference>
<evidence type="ECO:0000313" key="3">
    <source>
        <dbReference type="EMBL" id="KAG3209191.1"/>
    </source>
</evidence>
<protein>
    <submittedName>
        <fullName evidence="3">Uncharacterized protein</fullName>
    </submittedName>
</protein>
<feature type="region of interest" description="Disordered" evidence="1">
    <location>
        <begin position="44"/>
        <end position="75"/>
    </location>
</feature>
<evidence type="ECO:0000256" key="1">
    <source>
        <dbReference type="SAM" id="MobiDB-lite"/>
    </source>
</evidence>
<sequence length="75" mass="8316">MQLRVDWVDSPRAVHNRVVDLERQVAQLQGQLISFLRLPQLVPRPGVDHPPVAPPLHADPALTPRRSSEQGPGMA</sequence>
<accession>A0A8T1HAJ5</accession>
<name>A0A8T1HAJ5_9STRA</name>
<gene>
    <name evidence="2" type="ORF">PC117_g21357</name>
    <name evidence="3" type="ORF">PC129_g19802</name>
</gene>
<dbReference type="AlphaFoldDB" id="A0A8T1HAJ5"/>